<dbReference type="InParanoid" id="A0A409WYJ3"/>
<evidence type="ECO:0000256" key="1">
    <source>
        <dbReference type="SAM" id="Coils"/>
    </source>
</evidence>
<reference evidence="3 4" key="1">
    <citation type="journal article" date="2018" name="Evol. Lett.">
        <title>Horizontal gene cluster transfer increased hallucinogenic mushroom diversity.</title>
        <authorList>
            <person name="Reynolds H.T."/>
            <person name="Vijayakumar V."/>
            <person name="Gluck-Thaler E."/>
            <person name="Korotkin H.B."/>
            <person name="Matheny P.B."/>
            <person name="Slot J.C."/>
        </authorList>
    </citation>
    <scope>NUCLEOTIDE SEQUENCE [LARGE SCALE GENOMIC DNA]</scope>
    <source>
        <strain evidence="3 4">2629</strain>
    </source>
</reference>
<feature type="region of interest" description="Disordered" evidence="2">
    <location>
        <begin position="28"/>
        <end position="56"/>
    </location>
</feature>
<feature type="compositionally biased region" description="Basic and acidic residues" evidence="2">
    <location>
        <begin position="294"/>
        <end position="310"/>
    </location>
</feature>
<dbReference type="OrthoDB" id="3224221at2759"/>
<dbReference type="Proteomes" id="UP000284842">
    <property type="component" value="Unassembled WGS sequence"/>
</dbReference>
<sequence length="701" mass="80008">MTKAPSPGGGFQDLQLTTLLHSLGDMSVQDFSNTRPQPARNPHESHSSQHESLSEIPLPITKRARQDMTTMGSRQICKVKVVGNDHSELNFVIAQLNQQLEAITEEHQDTVQSLSSAHSTIQTMSAYTETVHELIRDLFDEQDRLRRLLRSSGAPLTTKIYLEKASHATEVEVATRPLHHGDYHTQGVPTRLNAEPGRHQDEIALLRSQIQIFVKALAEERRGKAAQRDEIARLERDISEKGAELSSLKDNRAKDMEEGRKRVQEGLDEWDAERRVFQAIIARLEQQLPPQKGSLEEHCSSLHNERKEEDPMALQAQTQEQQNASIKISRKSKSNEDAPTMHMVQKDAGQKPTPKYRGRMKRKRPTGDNSDTDAGDEMDKQEVLFRECSSDERKTVRLALYKFLGIKNIEDAARLRTLSEEETSAHRDRVMMSTTGDRPICLQPYTADWDEINGPYNHALFSTMCKEVTSQAFVNLLPEKRSHLFFWYLTSFDQSRALEKAQRLGGTIENQVEYRQRCHKTTTAVERRDRRNIRRYIAHDDRLWMANHYLERAQVHEVYPGQVQLYENMVGTVKKLGPDGMSSDESDPENPGIFKAHKVLWRSTGVERVLRFLDKGLSMKSDVPNTFGRPHVSERVYDDTPSQRIVVPSEKPVNFYDEAVLQTLPRRVMEGANAVYSLMAFEDGEDECGQIIAFPTNLNST</sequence>
<comment type="caution">
    <text evidence="3">The sequence shown here is derived from an EMBL/GenBank/DDBJ whole genome shotgun (WGS) entry which is preliminary data.</text>
</comment>
<protein>
    <submittedName>
        <fullName evidence="3">Uncharacterized protein</fullName>
    </submittedName>
</protein>
<feature type="compositionally biased region" description="Polar residues" evidence="2">
    <location>
        <begin position="315"/>
        <end position="326"/>
    </location>
</feature>
<feature type="coiled-coil region" evidence="1">
    <location>
        <begin position="86"/>
        <end position="113"/>
    </location>
</feature>
<name>A0A409WYJ3_9AGAR</name>
<gene>
    <name evidence="3" type="ORF">CVT24_004710</name>
</gene>
<evidence type="ECO:0000313" key="3">
    <source>
        <dbReference type="EMBL" id="PPQ83567.1"/>
    </source>
</evidence>
<dbReference type="STRING" id="181874.A0A409WYJ3"/>
<dbReference type="AlphaFoldDB" id="A0A409WYJ3"/>
<keyword evidence="4" id="KW-1185">Reference proteome</keyword>
<keyword evidence="1" id="KW-0175">Coiled coil</keyword>
<feature type="coiled-coil region" evidence="1">
    <location>
        <begin position="217"/>
        <end position="287"/>
    </location>
</feature>
<evidence type="ECO:0000256" key="2">
    <source>
        <dbReference type="SAM" id="MobiDB-lite"/>
    </source>
</evidence>
<feature type="compositionally biased region" description="Basic residues" evidence="2">
    <location>
        <begin position="354"/>
        <end position="364"/>
    </location>
</feature>
<evidence type="ECO:0000313" key="4">
    <source>
        <dbReference type="Proteomes" id="UP000284842"/>
    </source>
</evidence>
<dbReference type="EMBL" id="NHTK01005017">
    <property type="protein sequence ID" value="PPQ83567.1"/>
    <property type="molecule type" value="Genomic_DNA"/>
</dbReference>
<organism evidence="3 4">
    <name type="scientific">Panaeolus cyanescens</name>
    <dbReference type="NCBI Taxonomy" id="181874"/>
    <lineage>
        <taxon>Eukaryota</taxon>
        <taxon>Fungi</taxon>
        <taxon>Dikarya</taxon>
        <taxon>Basidiomycota</taxon>
        <taxon>Agaricomycotina</taxon>
        <taxon>Agaricomycetes</taxon>
        <taxon>Agaricomycetidae</taxon>
        <taxon>Agaricales</taxon>
        <taxon>Agaricineae</taxon>
        <taxon>Galeropsidaceae</taxon>
        <taxon>Panaeolus</taxon>
    </lineage>
</organism>
<proteinExistence type="predicted"/>
<feature type="compositionally biased region" description="Basic and acidic residues" evidence="2">
    <location>
        <begin position="41"/>
        <end position="53"/>
    </location>
</feature>
<feature type="region of interest" description="Disordered" evidence="2">
    <location>
        <begin position="288"/>
        <end position="376"/>
    </location>
</feature>
<accession>A0A409WYJ3</accession>